<sequence length="110" mass="13387">MSMRCLFLGHFSSHLWLDLYTIEYNIFIFIYRFQFSLLKKAWQNQPFAFAFKKSVAKPTFRFRFRFLKKRGKTRLNLSLLKKAWQNKVGFCFGSTFFQKVVYKIDLKQSK</sequence>
<protein>
    <submittedName>
        <fullName evidence="1">Uncharacterized protein</fullName>
    </submittedName>
</protein>
<name>A0A6C0HFQ1_9ZZZZ</name>
<dbReference type="EMBL" id="MN739949">
    <property type="protein sequence ID" value="QHT79441.1"/>
    <property type="molecule type" value="Genomic_DNA"/>
</dbReference>
<accession>A0A6C0HFQ1</accession>
<dbReference type="AlphaFoldDB" id="A0A6C0HFQ1"/>
<evidence type="ECO:0000313" key="1">
    <source>
        <dbReference type="EMBL" id="QHT79441.1"/>
    </source>
</evidence>
<organism evidence="1">
    <name type="scientific">viral metagenome</name>
    <dbReference type="NCBI Taxonomy" id="1070528"/>
    <lineage>
        <taxon>unclassified sequences</taxon>
        <taxon>metagenomes</taxon>
        <taxon>organismal metagenomes</taxon>
    </lineage>
</organism>
<proteinExistence type="predicted"/>
<reference evidence="1" key="1">
    <citation type="journal article" date="2020" name="Nature">
        <title>Giant virus diversity and host interactions through global metagenomics.</title>
        <authorList>
            <person name="Schulz F."/>
            <person name="Roux S."/>
            <person name="Paez-Espino D."/>
            <person name="Jungbluth S."/>
            <person name="Walsh D.A."/>
            <person name="Denef V.J."/>
            <person name="McMahon K.D."/>
            <person name="Konstantinidis K.T."/>
            <person name="Eloe-Fadrosh E.A."/>
            <person name="Kyrpides N.C."/>
            <person name="Woyke T."/>
        </authorList>
    </citation>
    <scope>NUCLEOTIDE SEQUENCE</scope>
    <source>
        <strain evidence="1">GVMAG-M-3300023184-101</strain>
    </source>
</reference>